<keyword evidence="2" id="KW-1185">Reference proteome</keyword>
<reference evidence="1 2" key="1">
    <citation type="submission" date="2015-10" db="EMBL/GenBank/DDBJ databases">
        <title>Draft genome sequence of Streptomyces griseorubiginosus DSM 40469, type strain for the species Streptomyces griseorubiginosus.</title>
        <authorList>
            <person name="Ruckert C."/>
            <person name="Winkler A."/>
            <person name="Kalinowski J."/>
            <person name="Kampfer P."/>
            <person name="Glaeser S."/>
        </authorList>
    </citation>
    <scope>NUCLEOTIDE SEQUENCE [LARGE SCALE GENOMIC DNA]</scope>
    <source>
        <strain evidence="1 2">DSM 40469</strain>
    </source>
</reference>
<gene>
    <name evidence="1" type="ORF">AQJ54_33875</name>
</gene>
<proteinExistence type="predicted"/>
<accession>A0A124HWC3</accession>
<dbReference type="EMBL" id="LMWV01000028">
    <property type="protein sequence ID" value="KUN61124.1"/>
    <property type="molecule type" value="Genomic_DNA"/>
</dbReference>
<dbReference type="InterPro" id="IPR029058">
    <property type="entry name" value="AB_hydrolase_fold"/>
</dbReference>
<name>A0A124HWC3_9ACTN</name>
<comment type="caution">
    <text evidence="1">The sequence shown here is derived from an EMBL/GenBank/DDBJ whole genome shotgun (WGS) entry which is preliminary data.</text>
</comment>
<dbReference type="Proteomes" id="UP000054375">
    <property type="component" value="Unassembled WGS sequence"/>
</dbReference>
<sequence>MLAYDFRGSGPGLVPLAGIAGIAADTWDLLPTDLAAEQAVVSIDLPGSGCSPLLEVPLEAVWWQTRW</sequence>
<dbReference type="AlphaFoldDB" id="A0A124HWC3"/>
<evidence type="ECO:0000313" key="2">
    <source>
        <dbReference type="Proteomes" id="UP000054375"/>
    </source>
</evidence>
<dbReference type="RefSeq" id="WP_062243898.1">
    <property type="nucleotide sequence ID" value="NZ_JBIBHB010000019.1"/>
</dbReference>
<evidence type="ECO:0000313" key="1">
    <source>
        <dbReference type="EMBL" id="KUN61124.1"/>
    </source>
</evidence>
<protein>
    <submittedName>
        <fullName evidence="1">Uncharacterized protein</fullName>
    </submittedName>
</protein>
<organism evidence="1 2">
    <name type="scientific">Streptomyces griseorubiginosus</name>
    <dbReference type="NCBI Taxonomy" id="67304"/>
    <lineage>
        <taxon>Bacteria</taxon>
        <taxon>Bacillati</taxon>
        <taxon>Actinomycetota</taxon>
        <taxon>Actinomycetes</taxon>
        <taxon>Kitasatosporales</taxon>
        <taxon>Streptomycetaceae</taxon>
        <taxon>Streptomyces</taxon>
    </lineage>
</organism>
<dbReference type="SUPFAM" id="SSF53474">
    <property type="entry name" value="alpha/beta-Hydrolases"/>
    <property type="match status" value="1"/>
</dbReference>